<gene>
    <name evidence="1" type="ORF">SAMN05216243_1944</name>
</gene>
<evidence type="ECO:0000313" key="2">
    <source>
        <dbReference type="Proteomes" id="UP000198694"/>
    </source>
</evidence>
<keyword evidence="2" id="KW-1185">Reference proteome</keyword>
<evidence type="ECO:0000313" key="1">
    <source>
        <dbReference type="EMBL" id="SDK08857.1"/>
    </source>
</evidence>
<protein>
    <recommendedName>
        <fullName evidence="3">Hydrolase</fullName>
    </recommendedName>
</protein>
<evidence type="ECO:0008006" key="3">
    <source>
        <dbReference type="Google" id="ProtNLM"/>
    </source>
</evidence>
<reference evidence="1 2" key="1">
    <citation type="submission" date="2016-10" db="EMBL/GenBank/DDBJ databases">
        <authorList>
            <person name="de Groot N.N."/>
        </authorList>
    </citation>
    <scope>NUCLEOTIDE SEQUENCE [LARGE SCALE GENOMIC DNA]</scope>
    <source>
        <strain evidence="1 2">CGMCC 1.6502</strain>
    </source>
</reference>
<dbReference type="OrthoDB" id="2706506at2"/>
<dbReference type="RefSeq" id="WP_093213417.1">
    <property type="nucleotide sequence ID" value="NZ_FNFL01000002.1"/>
</dbReference>
<name>A0A1G8Z1L4_9BACI</name>
<organism evidence="1 2">
    <name type="scientific">Sediminibacillus albus</name>
    <dbReference type="NCBI Taxonomy" id="407036"/>
    <lineage>
        <taxon>Bacteria</taxon>
        <taxon>Bacillati</taxon>
        <taxon>Bacillota</taxon>
        <taxon>Bacilli</taxon>
        <taxon>Bacillales</taxon>
        <taxon>Bacillaceae</taxon>
        <taxon>Sediminibacillus</taxon>
    </lineage>
</organism>
<accession>A0A1G8Z1L4</accession>
<dbReference type="AlphaFoldDB" id="A0A1G8Z1L4"/>
<proteinExistence type="predicted"/>
<dbReference type="EMBL" id="FNFL01000002">
    <property type="protein sequence ID" value="SDK08857.1"/>
    <property type="molecule type" value="Genomic_DNA"/>
</dbReference>
<dbReference type="Proteomes" id="UP000198694">
    <property type="component" value="Unassembled WGS sequence"/>
</dbReference>
<sequence>MEKKKFFINMGTLEISQVEAGDNNDFTIFATDQEVFQLRELFDEMYNSDITAFFRTHLPIHYHKDSANDRYDAGIVSAYQMVYDLGDDATKAHIGSMKILERE</sequence>